<dbReference type="InterPro" id="IPR036116">
    <property type="entry name" value="FN3_sf"/>
</dbReference>
<evidence type="ECO:0000256" key="10">
    <source>
        <dbReference type="ARBA" id="ARBA00023136"/>
    </source>
</evidence>
<sequence>MKRKSLQQSISSITYVPHHLILFHPWQSPPGKPKIVRCHSPEKEMLACWWKPGSDGGLLTSYTLLYSKEGEGQTYECPDYTSAGPSSCYFNKKHINSWTTYIITVKAINEMGSSISEPHYVEAASIGKPEKKKSNKVVMLNFISFSPGQPPGKPELIKCRSPEKETFSCWWKPVSDGGLPTNYTLFYNNEGEESFYECPDYTTAGPNSCYFDKKHTSLWTIYNITIKATNEMGSNISEPHYVDVTYIVQPNPPVNLSLALNKHTDGKLYLLMNWSSPPLADVRSGWLTLEYELRLKPEEGEEWETIFVGQRTKYKVFSLIPGEKYIAQVRCKSDHGEWSKWSSESYIHLPKEFRLKDMMVWVFVAVLSSVICLIMIWMMGLKGINMVACILPPVPGPKIKGLDAHLLEAGKNEELLSALGCQGFPPTSDCEDLLVEFLEIDDSEDQQLMPNHEKGHPNKNLKSGNKETDSDSGRGSCDSPSLLLEKCKESRIPPAEFQTPDFSETQVKAAGKSSQETQNRDPELKLPDFNSDGVKSSTWPGTQLASSQIPKGSYHNIVEVCKVAFSAMNVNVSAIRMGNEEKHPSKYSKNIETICEGEMTQRRKGESFHSKAKADQALQWLLPNEKSPFLSDKPMDYVEIHKVNQNGALAVLPKQKENSDKTEIYPIPGTTKEYAKVTRVVDNNVLVLMPESRVQGMPVFQEPPKESAQSLHQSQAEKNMSYCLTAPSEFRLQTGGLEYMDPNSFMCSFK</sequence>
<evidence type="ECO:0000256" key="4">
    <source>
        <dbReference type="ARBA" id="ARBA00022692"/>
    </source>
</evidence>
<reference evidence="17" key="1">
    <citation type="submission" date="2025-08" db="UniProtKB">
        <authorList>
            <consortium name="Ensembl"/>
        </authorList>
    </citation>
    <scope>IDENTIFICATION</scope>
</reference>
<keyword evidence="11 14" id="KW-1015">Disulfide bond</keyword>
<feature type="region of interest" description="Disordered" evidence="15">
    <location>
        <begin position="447"/>
        <end position="480"/>
    </location>
</feature>
<feature type="region of interest" description="Disordered" evidence="15">
    <location>
        <begin position="493"/>
        <end position="539"/>
    </location>
</feature>
<dbReference type="Pfam" id="PF09067">
    <property type="entry name" value="EpoR_lig-bind"/>
    <property type="match status" value="2"/>
</dbReference>
<evidence type="ECO:0000313" key="18">
    <source>
        <dbReference type="Proteomes" id="UP000694392"/>
    </source>
</evidence>
<name>A0A8D0L0V9_SPHPU</name>
<evidence type="ECO:0000256" key="6">
    <source>
        <dbReference type="ARBA" id="ARBA00022729"/>
    </source>
</evidence>
<feature type="domain" description="Fibronectin type-III" evidence="16">
    <location>
        <begin position="29"/>
        <end position="126"/>
    </location>
</feature>
<evidence type="ECO:0000256" key="5">
    <source>
        <dbReference type="ARBA" id="ARBA00022723"/>
    </source>
</evidence>
<keyword evidence="9 14" id="KW-1133">Transmembrane helix</keyword>
<evidence type="ECO:0000256" key="7">
    <source>
        <dbReference type="ARBA" id="ARBA00022737"/>
    </source>
</evidence>
<evidence type="ECO:0000259" key="16">
    <source>
        <dbReference type="PROSITE" id="PS50853"/>
    </source>
</evidence>
<dbReference type="GO" id="GO:0030856">
    <property type="term" value="P:regulation of epithelial cell differentiation"/>
    <property type="evidence" value="ECO:0007669"/>
    <property type="project" value="Ensembl"/>
</dbReference>
<comment type="subcellular location">
    <subcellularLocation>
        <location evidence="1 14">Membrane</location>
        <topology evidence="1 14">Single-pass type I membrane protein</topology>
    </subcellularLocation>
</comment>
<dbReference type="InterPro" id="IPR013783">
    <property type="entry name" value="Ig-like_fold"/>
</dbReference>
<dbReference type="GO" id="GO:0009897">
    <property type="term" value="C:external side of plasma membrane"/>
    <property type="evidence" value="ECO:0007669"/>
    <property type="project" value="TreeGrafter"/>
</dbReference>
<protein>
    <recommendedName>
        <fullName evidence="3 14">Prolactin receptor</fullName>
        <shortName evidence="14">PRL-R</shortName>
    </recommendedName>
</protein>
<evidence type="ECO:0000256" key="9">
    <source>
        <dbReference type="ARBA" id="ARBA00022989"/>
    </source>
</evidence>
<evidence type="ECO:0000256" key="8">
    <source>
        <dbReference type="ARBA" id="ARBA00022833"/>
    </source>
</evidence>
<comment type="function">
    <text evidence="14">This is a receptor for the anterior pituitary hormone prolactin.</text>
</comment>
<dbReference type="GO" id="GO:0004925">
    <property type="term" value="F:prolactin receptor activity"/>
    <property type="evidence" value="ECO:0007669"/>
    <property type="project" value="Ensembl"/>
</dbReference>
<keyword evidence="6" id="KW-0732">Signal</keyword>
<feature type="compositionally biased region" description="Polar residues" evidence="15">
    <location>
        <begin position="500"/>
        <end position="517"/>
    </location>
</feature>
<dbReference type="AlphaFoldDB" id="A0A8D0L0V9"/>
<keyword evidence="4 14" id="KW-0812">Transmembrane</keyword>
<proteinExistence type="inferred from homology"/>
<dbReference type="GO" id="GO:0009617">
    <property type="term" value="P:response to bacterium"/>
    <property type="evidence" value="ECO:0007669"/>
    <property type="project" value="Ensembl"/>
</dbReference>
<evidence type="ECO:0000256" key="1">
    <source>
        <dbReference type="ARBA" id="ARBA00004479"/>
    </source>
</evidence>
<reference evidence="17" key="2">
    <citation type="submission" date="2025-09" db="UniProtKB">
        <authorList>
            <consortium name="Ensembl"/>
        </authorList>
    </citation>
    <scope>IDENTIFICATION</scope>
</reference>
<dbReference type="GO" id="GO:0017046">
    <property type="term" value="F:peptide hormone binding"/>
    <property type="evidence" value="ECO:0007669"/>
    <property type="project" value="Ensembl"/>
</dbReference>
<evidence type="ECO:0000256" key="12">
    <source>
        <dbReference type="ARBA" id="ARBA00023170"/>
    </source>
</evidence>
<comment type="domain">
    <text evidence="14">The box 1 motif is required for JAK interaction and/or activation.</text>
</comment>
<dbReference type="CDD" id="cd00063">
    <property type="entry name" value="FN3"/>
    <property type="match status" value="3"/>
</dbReference>
<dbReference type="PROSITE" id="PS50853">
    <property type="entry name" value="FN3"/>
    <property type="match status" value="3"/>
</dbReference>
<keyword evidence="18" id="KW-1185">Reference proteome</keyword>
<organism evidence="17 18">
    <name type="scientific">Sphenodon punctatus</name>
    <name type="common">Tuatara</name>
    <name type="synonym">Hatteria punctata</name>
    <dbReference type="NCBI Taxonomy" id="8508"/>
    <lineage>
        <taxon>Eukaryota</taxon>
        <taxon>Metazoa</taxon>
        <taxon>Chordata</taxon>
        <taxon>Craniata</taxon>
        <taxon>Vertebrata</taxon>
        <taxon>Euteleostomi</taxon>
        <taxon>Lepidosauria</taxon>
        <taxon>Sphenodontia</taxon>
        <taxon>Sphenodontidae</taxon>
        <taxon>Sphenodon</taxon>
    </lineage>
</organism>
<dbReference type="GO" id="GO:0030155">
    <property type="term" value="P:regulation of cell adhesion"/>
    <property type="evidence" value="ECO:0007669"/>
    <property type="project" value="Ensembl"/>
</dbReference>
<dbReference type="Ensembl" id="ENSSPUT00000000482.1">
    <property type="protein sequence ID" value="ENSSPUP00000000446.1"/>
    <property type="gene ID" value="ENSSPUG00000000048.1"/>
</dbReference>
<dbReference type="PANTHER" id="PTHR23036:SF86">
    <property type="entry name" value="PROLACTIN RECEPTOR"/>
    <property type="match status" value="1"/>
</dbReference>
<feature type="domain" description="Fibronectin type-III" evidence="16">
    <location>
        <begin position="252"/>
        <end position="352"/>
    </location>
</feature>
<dbReference type="GO" id="GO:0046872">
    <property type="term" value="F:metal ion binding"/>
    <property type="evidence" value="ECO:0007669"/>
    <property type="project" value="UniProtKB-KW"/>
</dbReference>
<keyword evidence="12 14" id="KW-0675">Receptor</keyword>
<dbReference type="PANTHER" id="PTHR23036">
    <property type="entry name" value="CYTOKINE RECEPTOR"/>
    <property type="match status" value="1"/>
</dbReference>
<feature type="transmembrane region" description="Helical" evidence="14">
    <location>
        <begin position="358"/>
        <end position="380"/>
    </location>
</feature>
<keyword evidence="13" id="KW-0325">Glycoprotein</keyword>
<dbReference type="GO" id="GO:0008284">
    <property type="term" value="P:positive regulation of cell population proliferation"/>
    <property type="evidence" value="ECO:0007669"/>
    <property type="project" value="TreeGrafter"/>
</dbReference>
<evidence type="ECO:0000256" key="13">
    <source>
        <dbReference type="ARBA" id="ARBA00023180"/>
    </source>
</evidence>
<dbReference type="InterPro" id="IPR050379">
    <property type="entry name" value="Type-I_Cytokine_Rcpt"/>
</dbReference>
<dbReference type="GO" id="GO:0019955">
    <property type="term" value="F:cytokine binding"/>
    <property type="evidence" value="ECO:0007669"/>
    <property type="project" value="TreeGrafter"/>
</dbReference>
<dbReference type="InterPro" id="IPR015152">
    <property type="entry name" value="Growth/epo_recpt_lig-bind"/>
</dbReference>
<gene>
    <name evidence="14 17" type="primary">PRLR</name>
</gene>
<keyword evidence="8 14" id="KW-0862">Zinc</keyword>
<comment type="similarity">
    <text evidence="2 14">Belongs to the type I cytokine receptor family. Type 1 subfamily.</text>
</comment>
<evidence type="ECO:0000256" key="11">
    <source>
        <dbReference type="ARBA" id="ARBA00023157"/>
    </source>
</evidence>
<dbReference type="GO" id="GO:0008289">
    <property type="term" value="F:lipid binding"/>
    <property type="evidence" value="ECO:0007669"/>
    <property type="project" value="Ensembl"/>
</dbReference>
<comment type="domain">
    <text evidence="14">The WSXWS motif appears to be necessary for proper protein folding and thereby efficient intracellular transport and cell-surface receptor binding.</text>
</comment>
<evidence type="ECO:0000313" key="17">
    <source>
        <dbReference type="Ensembl" id="ENSSPUP00000000446.1"/>
    </source>
</evidence>
<keyword evidence="5 14" id="KW-0479">Metal-binding</keyword>
<dbReference type="Gene3D" id="2.60.40.10">
    <property type="entry name" value="Immunoglobulins"/>
    <property type="match status" value="3"/>
</dbReference>
<dbReference type="SUPFAM" id="SSF49265">
    <property type="entry name" value="Fibronectin type III"/>
    <property type="match status" value="3"/>
</dbReference>
<dbReference type="GO" id="GO:0043235">
    <property type="term" value="C:receptor complex"/>
    <property type="evidence" value="ECO:0007669"/>
    <property type="project" value="TreeGrafter"/>
</dbReference>
<keyword evidence="7" id="KW-0677">Repeat</keyword>
<dbReference type="GO" id="GO:0007259">
    <property type="term" value="P:cell surface receptor signaling pathway via JAK-STAT"/>
    <property type="evidence" value="ECO:0007669"/>
    <property type="project" value="Ensembl"/>
</dbReference>
<dbReference type="InterPro" id="IPR003961">
    <property type="entry name" value="FN3_dom"/>
</dbReference>
<evidence type="ECO:0000256" key="2">
    <source>
        <dbReference type="ARBA" id="ARBA00007885"/>
    </source>
</evidence>
<dbReference type="FunFam" id="2.60.40.10:FF:000358">
    <property type="entry name" value="Prolactin receptor"/>
    <property type="match status" value="1"/>
</dbReference>
<evidence type="ECO:0000256" key="3">
    <source>
        <dbReference type="ARBA" id="ARBA00019818"/>
    </source>
</evidence>
<dbReference type="FunFam" id="2.60.40.10:FF:000287">
    <property type="entry name" value="Prolactin receptor"/>
    <property type="match status" value="2"/>
</dbReference>
<evidence type="ECO:0000256" key="14">
    <source>
        <dbReference type="RuleBase" id="RU365035"/>
    </source>
</evidence>
<dbReference type="Proteomes" id="UP000694392">
    <property type="component" value="Unplaced"/>
</dbReference>
<accession>A0A8D0L0V9</accession>
<keyword evidence="10 14" id="KW-0472">Membrane</keyword>
<dbReference type="GO" id="GO:0120162">
    <property type="term" value="P:positive regulation of cold-induced thermogenesis"/>
    <property type="evidence" value="ECO:0007669"/>
    <property type="project" value="Ensembl"/>
</dbReference>
<feature type="domain" description="Fibronectin type-III" evidence="16">
    <location>
        <begin position="150"/>
        <end position="251"/>
    </location>
</feature>
<dbReference type="GeneTree" id="ENSGT00940000154851"/>
<evidence type="ECO:0000256" key="15">
    <source>
        <dbReference type="SAM" id="MobiDB-lite"/>
    </source>
</evidence>
<dbReference type="GO" id="GO:0043066">
    <property type="term" value="P:negative regulation of apoptotic process"/>
    <property type="evidence" value="ECO:0007669"/>
    <property type="project" value="Ensembl"/>
</dbReference>
<dbReference type="SMART" id="SM00060">
    <property type="entry name" value="FN3"/>
    <property type="match status" value="3"/>
</dbReference>